<dbReference type="Proteomes" id="UP000030643">
    <property type="component" value="Unassembled WGS sequence"/>
</dbReference>
<gene>
    <name evidence="4" type="ORF">WOSG25_091190</name>
</gene>
<dbReference type="InterPro" id="IPR009825">
    <property type="entry name" value="ECF_substrate-spec-like"/>
</dbReference>
<name>A0A069CUE4_WEIOS</name>
<feature type="transmembrane region" description="Helical" evidence="3">
    <location>
        <begin position="44"/>
        <end position="68"/>
    </location>
</feature>
<keyword evidence="5" id="KW-1185">Reference proteome</keyword>
<evidence type="ECO:0000256" key="2">
    <source>
        <dbReference type="ARBA" id="ARBA00022989"/>
    </source>
</evidence>
<dbReference type="PANTHER" id="PTHR37815">
    <property type="entry name" value="UPF0397 PROTEIN BC_2624-RELATED"/>
    <property type="match status" value="1"/>
</dbReference>
<dbReference type="eggNOG" id="COG4720">
    <property type="taxonomic scope" value="Bacteria"/>
</dbReference>
<keyword evidence="2 3" id="KW-1133">Transmembrane helix</keyword>
<evidence type="ECO:0000313" key="5">
    <source>
        <dbReference type="Proteomes" id="UP000030643"/>
    </source>
</evidence>
<sequence>MNNRSMGSWLAGLVISILIYYFFSAYLGLPFPRYRMEISLANPWLNFVAMILGPIAAGLAAFFGQILAGLGTNTIWWTWIIADGIYGLLLGLLVKRLAFDRFRLTFKRYMIFNFWQIIANILVWLVLAPLGDIWVYGSYSQLVFSQGAITMLVNIFGNATIGIIMVLLYQKISKLELV</sequence>
<dbReference type="Gene3D" id="1.10.1760.20">
    <property type="match status" value="1"/>
</dbReference>
<evidence type="ECO:0000256" key="3">
    <source>
        <dbReference type="SAM" id="Phobius"/>
    </source>
</evidence>
<keyword evidence="1 3" id="KW-0812">Transmembrane</keyword>
<keyword evidence="3" id="KW-0472">Membrane</keyword>
<accession>A0A069CUE4</accession>
<feature type="transmembrane region" description="Helical" evidence="3">
    <location>
        <begin position="74"/>
        <end position="94"/>
    </location>
</feature>
<evidence type="ECO:0000256" key="1">
    <source>
        <dbReference type="ARBA" id="ARBA00022692"/>
    </source>
</evidence>
<dbReference type="Pfam" id="PF07155">
    <property type="entry name" value="ECF-ribofla_trS"/>
    <property type="match status" value="1"/>
</dbReference>
<proteinExistence type="predicted"/>
<feature type="transmembrane region" description="Helical" evidence="3">
    <location>
        <begin position="148"/>
        <end position="169"/>
    </location>
</feature>
<dbReference type="GO" id="GO:0016020">
    <property type="term" value="C:membrane"/>
    <property type="evidence" value="ECO:0007669"/>
    <property type="project" value="InterPro"/>
</dbReference>
<dbReference type="EMBL" id="DF820492">
    <property type="protein sequence ID" value="GAK31420.1"/>
    <property type="molecule type" value="Genomic_DNA"/>
</dbReference>
<reference evidence="5" key="1">
    <citation type="journal article" date="2014" name="Genome Announc.">
        <title>Draft genome sequence of Weissella oryzae SG25T, isolated from fermented rice grains.</title>
        <authorList>
            <person name="Tanizawa Y."/>
            <person name="Fujisawa T."/>
            <person name="Mochizuki T."/>
            <person name="Kaminuma E."/>
            <person name="Suzuki Y."/>
            <person name="Nakamura Y."/>
            <person name="Tohno M."/>
        </authorList>
    </citation>
    <scope>NUCLEOTIDE SEQUENCE [LARGE SCALE GENOMIC DNA]</scope>
    <source>
        <strain evidence="5">DSM 25784 / JCM 18191 / LMG 30913 / SG25</strain>
    </source>
</reference>
<dbReference type="RefSeq" id="WP_052348588.1">
    <property type="nucleotide sequence ID" value="NZ_DF820492.1"/>
</dbReference>
<protein>
    <submittedName>
        <fullName evidence="4">Putative membrane protein</fullName>
    </submittedName>
</protein>
<organism evidence="4 5">
    <name type="scientific">Weissella oryzae (strain DSM 25784 / JCM 18191 / LMG 30913 / SG25)</name>
    <dbReference type="NCBI Taxonomy" id="1329250"/>
    <lineage>
        <taxon>Bacteria</taxon>
        <taxon>Bacillati</taxon>
        <taxon>Bacillota</taxon>
        <taxon>Bacilli</taxon>
        <taxon>Lactobacillales</taxon>
        <taxon>Lactobacillaceae</taxon>
        <taxon>Weissella</taxon>
    </lineage>
</organism>
<dbReference type="PANTHER" id="PTHR37815:SF3">
    <property type="entry name" value="UPF0397 PROTEIN SPR0429"/>
    <property type="match status" value="1"/>
</dbReference>
<feature type="transmembrane region" description="Helical" evidence="3">
    <location>
        <begin position="6"/>
        <end position="23"/>
    </location>
</feature>
<dbReference type="AlphaFoldDB" id="A0A069CUE4"/>
<dbReference type="STRING" id="1329250.WOSG25_091190"/>
<dbReference type="OrthoDB" id="4550662at2"/>
<feature type="transmembrane region" description="Helical" evidence="3">
    <location>
        <begin position="114"/>
        <end position="136"/>
    </location>
</feature>
<evidence type="ECO:0000313" key="4">
    <source>
        <dbReference type="EMBL" id="GAK31420.1"/>
    </source>
</evidence>